<dbReference type="EMBL" id="LN857014">
    <property type="protein sequence ID" value="CRZ26020.1"/>
    <property type="molecule type" value="Genomic_DNA"/>
</dbReference>
<reference evidence="1" key="2">
    <citation type="submission" date="2012-12" db="EMBL/GenBank/DDBJ databases">
        <authorList>
            <person name="Gao Y.W."/>
            <person name="Fan S.T."/>
            <person name="Sun H.T."/>
            <person name="Wang Z."/>
            <person name="Gao X.L."/>
            <person name="Li Y.G."/>
            <person name="Wang T.C."/>
            <person name="Zhang K."/>
            <person name="Xu W.W."/>
            <person name="Yu Z.J."/>
            <person name="Xia X.Z."/>
        </authorList>
    </citation>
    <scope>NUCLEOTIDE SEQUENCE</scope>
    <source>
        <strain evidence="1">FR3</strain>
    </source>
</reference>
<organism evidence="1">
    <name type="scientific">Brugia malayi</name>
    <name type="common">Filarial nematode worm</name>
    <dbReference type="NCBI Taxonomy" id="6279"/>
    <lineage>
        <taxon>Eukaryota</taxon>
        <taxon>Metazoa</taxon>
        <taxon>Ecdysozoa</taxon>
        <taxon>Nematoda</taxon>
        <taxon>Chromadorea</taxon>
        <taxon>Rhabditida</taxon>
        <taxon>Spirurina</taxon>
        <taxon>Spiruromorpha</taxon>
        <taxon>Filarioidea</taxon>
        <taxon>Onchocercidae</taxon>
        <taxon>Brugia</taxon>
    </lineage>
</organism>
<evidence type="ECO:0000313" key="1">
    <source>
        <dbReference type="EMBL" id="CRZ26020.1"/>
    </source>
</evidence>
<proteinExistence type="predicted"/>
<sequence>MRKKFSLVEKGGRTDKWMMEEELVNQITIKRPRFCQH</sequence>
<accession>A0A0K0IYK8</accession>
<reference evidence="1" key="1">
    <citation type="journal article" date="2007" name="Science">
        <title>Draft genome of the filarial nematode parasite Brugia malayi.</title>
        <authorList>
            <person name="Ghedin E."/>
            <person name="Wang S."/>
            <person name="Spiro D."/>
            <person name="Caler E."/>
            <person name="Zhao Q."/>
            <person name="Crabtree J."/>
            <person name="Allen J.E."/>
            <person name="Delcher A.L."/>
            <person name="Guiliano D.B."/>
            <person name="Miranda-Saavedra D."/>
            <person name="Angiuoli S.V."/>
            <person name="Creasy T."/>
            <person name="Amedeo P."/>
            <person name="Haas B."/>
            <person name="El-Sayed N.M."/>
            <person name="Wortman J.R."/>
            <person name="Feldblyum T."/>
            <person name="Tallon L."/>
            <person name="Schatz M."/>
            <person name="Shumway M."/>
            <person name="Koo H."/>
            <person name="Salzberg S.L."/>
            <person name="Schobel S."/>
            <person name="Pertea M."/>
            <person name="Pop M."/>
            <person name="White O."/>
            <person name="Barton G.J."/>
            <person name="Carlow C.K."/>
            <person name="Crawford M.J."/>
            <person name="Daub J."/>
            <person name="Dimmic M.W."/>
            <person name="Estes C.F."/>
            <person name="Foster J.M."/>
            <person name="Ganatra M."/>
            <person name="Gregory W.F."/>
            <person name="Johnson N.M."/>
            <person name="Jin J."/>
            <person name="Komuniecki R."/>
            <person name="Korf I."/>
            <person name="Kumar S."/>
            <person name="Laney S."/>
            <person name="Li B.W."/>
            <person name="Li W."/>
            <person name="Lindblom T.H."/>
            <person name="Lustigman S."/>
            <person name="Ma D."/>
            <person name="Maina C.V."/>
            <person name="Martin D.M."/>
            <person name="McCarter J.P."/>
            <person name="McReynolds L."/>
            <person name="Mitreva M."/>
            <person name="Nutman T.B."/>
            <person name="Parkinson J."/>
            <person name="Peregrin-Alvarez J.M."/>
            <person name="Poole C."/>
            <person name="Ren Q."/>
            <person name="Saunders L."/>
            <person name="Sluder A.E."/>
            <person name="Smith K."/>
            <person name="Stanke M."/>
            <person name="Unnasch T.R."/>
            <person name="Ware J."/>
            <person name="Wei A.D."/>
            <person name="Weil G."/>
            <person name="Williams D.J."/>
            <person name="Zhang Y."/>
            <person name="Williams S.A."/>
            <person name="Fraser-Liggett C."/>
            <person name="Slatko B."/>
            <person name="Blaxter M.L."/>
            <person name="Scott A.L."/>
        </authorList>
    </citation>
    <scope>NUCLEOTIDE SEQUENCE</scope>
    <source>
        <strain evidence="1">FR3</strain>
    </source>
</reference>
<protein>
    <submittedName>
        <fullName evidence="1">BMA-COPB-2, isoform c</fullName>
    </submittedName>
</protein>
<dbReference type="AlphaFoldDB" id="A0A0K0IYK8"/>
<name>A0A0K0IYK8_BRUMA</name>
<gene>
    <name evidence="1" type="primary">Bma-copb-2</name>
    <name evidence="1" type="ORF">BM_Bm13687</name>
</gene>